<dbReference type="EMBL" id="JAGTXB010000022">
    <property type="protein sequence ID" value="MBS0031403.1"/>
    <property type="molecule type" value="Genomic_DNA"/>
</dbReference>
<organism evidence="2 3">
    <name type="scientific">Chitinophaga hostae</name>
    <dbReference type="NCBI Taxonomy" id="2831022"/>
    <lineage>
        <taxon>Bacteria</taxon>
        <taxon>Pseudomonadati</taxon>
        <taxon>Bacteroidota</taxon>
        <taxon>Chitinophagia</taxon>
        <taxon>Chitinophagales</taxon>
        <taxon>Chitinophagaceae</taxon>
        <taxon>Chitinophaga</taxon>
    </lineage>
</organism>
<keyword evidence="3" id="KW-1185">Reference proteome</keyword>
<evidence type="ECO:0000313" key="3">
    <source>
        <dbReference type="Proteomes" id="UP000676386"/>
    </source>
</evidence>
<feature type="signal peptide" evidence="1">
    <location>
        <begin position="1"/>
        <end position="26"/>
    </location>
</feature>
<reference evidence="2 3" key="1">
    <citation type="submission" date="2021-04" db="EMBL/GenBank/DDBJ databases">
        <title>Chitinophaga sp. nov., isolated from the rhizosphere soil.</title>
        <authorList>
            <person name="He S."/>
        </authorList>
    </citation>
    <scope>NUCLEOTIDE SEQUENCE [LARGE SCALE GENOMIC DNA]</scope>
    <source>
        <strain evidence="2 3">2R12</strain>
    </source>
</reference>
<proteinExistence type="predicted"/>
<protein>
    <recommendedName>
        <fullName evidence="4">PKD-like family protein</fullName>
    </recommendedName>
</protein>
<evidence type="ECO:0008006" key="4">
    <source>
        <dbReference type="Google" id="ProtNLM"/>
    </source>
</evidence>
<comment type="caution">
    <text evidence="2">The sequence shown here is derived from an EMBL/GenBank/DDBJ whole genome shotgun (WGS) entry which is preliminary data.</text>
</comment>
<evidence type="ECO:0000313" key="2">
    <source>
        <dbReference type="EMBL" id="MBS0031403.1"/>
    </source>
</evidence>
<dbReference type="RefSeq" id="WP_211976568.1">
    <property type="nucleotide sequence ID" value="NZ_CBFHAM010000100.1"/>
</dbReference>
<dbReference type="Proteomes" id="UP000676386">
    <property type="component" value="Unassembled WGS sequence"/>
</dbReference>
<name>A0ABS5J870_9BACT</name>
<feature type="chain" id="PRO_5046189282" description="PKD-like family protein" evidence="1">
    <location>
        <begin position="27"/>
        <end position="557"/>
    </location>
</feature>
<keyword evidence="1" id="KW-0732">Signal</keyword>
<evidence type="ECO:0000256" key="1">
    <source>
        <dbReference type="SAM" id="SignalP"/>
    </source>
</evidence>
<gene>
    <name evidence="2" type="ORF">KE626_29000</name>
</gene>
<accession>A0ABS5J870</accession>
<sequence>MKKTFLPLARLCLYAICLLVLPTACKKVDDHSTMVLSQPWLADYYTQLSGSRLAPITWTYPSTLLVDDTAVLIGKLFPYSPGTRIMIGDAEAKIIDTAQFAQNYTTYTPQGKLDAVRFLITKEMGVGNNRPVTITANGITIHGPAINIRRTATGAGRTDTTLWVDEIAQWKPDNMNDYTSKGNYLALQLSNDNGGNIYFSNRLAIQAVNNGHSSTLLKSGDIVHEDKGSDFKIGQIFGSAVTFEGNALFFSAEVTDNPADEKTAYIFRLCKMDLATKTVTTINRTLVARGFAADETGAPFQGSISQLKVVALTLHTDINDNLYYTNAYAPGSSTGNHQGWYQGLCAGTPTYESFNCILLISRLDASGKVHGLMYYDLGYGATGFPVFSGNYLPDPSGKSVYGYFTTTYVRYDMLQYNVEDDDKGALFNTYGDTYIFHSYEDNPLYKKLSGNGFITDPYAPQINPVLQLTDGTMLVSSNSSLASYDLRNKIQFCYAGTEIGLDAPPAEQNKKTGLAKWVDFTGVTLIGQDKTGAVYYCSGISDYDNGITFYKMYPKKK</sequence>